<feature type="signal peptide" evidence="2">
    <location>
        <begin position="1"/>
        <end position="21"/>
    </location>
</feature>
<keyword evidence="1" id="KW-1133">Transmembrane helix</keyword>
<dbReference type="Gene3D" id="3.10.560.10">
    <property type="entry name" value="Outer membrane lipoprotein wza domain like"/>
    <property type="match status" value="1"/>
</dbReference>
<dbReference type="EMBL" id="QDKL01000002">
    <property type="protein sequence ID" value="RZF21652.1"/>
    <property type="molecule type" value="Genomic_DNA"/>
</dbReference>
<dbReference type="RefSeq" id="WP_115361251.1">
    <property type="nucleotide sequence ID" value="NZ_QDKL01000002.1"/>
</dbReference>
<dbReference type="Pfam" id="PF10531">
    <property type="entry name" value="SLBB"/>
    <property type="match status" value="1"/>
</dbReference>
<keyword evidence="1" id="KW-0472">Membrane</keyword>
<feature type="chain" id="PRO_5047546715" description="Soluble ligand binding domain-containing protein" evidence="2">
    <location>
        <begin position="22"/>
        <end position="170"/>
    </location>
</feature>
<sequence length="170" mass="18808">MKLITISLIILNFCFTPVVQAANNIDLNSLVLPTEVKGLEKKSGSLYFSKSVKNEVLIPTNFWGEVKSAGLHFVPKGTSLINGLSLAGGATGDANLNEVKITRKSGKELKTIEFDLSSGGDFNSHNFQLQPGDVVYLRKERFYENRIWYTSILSILATTLGSYLIYKKID</sequence>
<keyword evidence="5" id="KW-1185">Reference proteome</keyword>
<dbReference type="Proteomes" id="UP000443582">
    <property type="component" value="Unassembled WGS sequence"/>
</dbReference>
<gene>
    <name evidence="4" type="ORF">DAY19_08155</name>
</gene>
<evidence type="ECO:0000313" key="5">
    <source>
        <dbReference type="Proteomes" id="UP000443582"/>
    </source>
</evidence>
<name>A0ABY0IK06_9BACT</name>
<feature type="transmembrane region" description="Helical" evidence="1">
    <location>
        <begin position="147"/>
        <end position="166"/>
    </location>
</feature>
<evidence type="ECO:0000256" key="2">
    <source>
        <dbReference type="SAM" id="SignalP"/>
    </source>
</evidence>
<keyword evidence="2" id="KW-0732">Signal</keyword>
<proteinExistence type="predicted"/>
<protein>
    <recommendedName>
        <fullName evidence="3">Soluble ligand binding domain-containing protein</fullName>
    </recommendedName>
</protein>
<feature type="domain" description="Soluble ligand binding" evidence="3">
    <location>
        <begin position="64"/>
        <end position="107"/>
    </location>
</feature>
<evidence type="ECO:0000313" key="4">
    <source>
        <dbReference type="EMBL" id="RZF21652.1"/>
    </source>
</evidence>
<evidence type="ECO:0000256" key="1">
    <source>
        <dbReference type="SAM" id="Phobius"/>
    </source>
</evidence>
<dbReference type="InterPro" id="IPR019554">
    <property type="entry name" value="Soluble_ligand-bd"/>
</dbReference>
<evidence type="ECO:0000259" key="3">
    <source>
        <dbReference type="Pfam" id="PF10531"/>
    </source>
</evidence>
<reference evidence="5" key="1">
    <citation type="journal article" date="2019" name="Int. J. Syst. Evol. Microbiol.">
        <title>Halobacteriovorax valvorus sp. nov., a novel prokaryotic predator isolated from coastal seawater of China.</title>
        <authorList>
            <person name="Chen M.-X."/>
        </authorList>
    </citation>
    <scope>NUCLEOTIDE SEQUENCE [LARGE SCALE GENOMIC DNA]</scope>
    <source>
        <strain evidence="5">BL9</strain>
    </source>
</reference>
<organism evidence="4 5">
    <name type="scientific">Halobacteriovorax vibrionivorans</name>
    <dbReference type="NCBI Taxonomy" id="2152716"/>
    <lineage>
        <taxon>Bacteria</taxon>
        <taxon>Pseudomonadati</taxon>
        <taxon>Bdellovibrionota</taxon>
        <taxon>Bacteriovoracia</taxon>
        <taxon>Bacteriovoracales</taxon>
        <taxon>Halobacteriovoraceae</taxon>
        <taxon>Halobacteriovorax</taxon>
    </lineage>
</organism>
<accession>A0ABY0IK06</accession>
<keyword evidence="1" id="KW-0812">Transmembrane</keyword>
<comment type="caution">
    <text evidence="4">The sequence shown here is derived from an EMBL/GenBank/DDBJ whole genome shotgun (WGS) entry which is preliminary data.</text>
</comment>